<evidence type="ECO:0000256" key="3">
    <source>
        <dbReference type="ARBA" id="ARBA00023082"/>
    </source>
</evidence>
<dbReference type="Pfam" id="PF04542">
    <property type="entry name" value="Sigma70_r2"/>
    <property type="match status" value="1"/>
</dbReference>
<comment type="caution">
    <text evidence="9">The sequence shown here is derived from an EMBL/GenBank/DDBJ whole genome shotgun (WGS) entry which is preliminary data.</text>
</comment>
<dbReference type="PANTHER" id="PTHR43133:SF8">
    <property type="entry name" value="RNA POLYMERASE SIGMA FACTOR HI_1459-RELATED"/>
    <property type="match status" value="1"/>
</dbReference>
<evidence type="ECO:0000259" key="8">
    <source>
        <dbReference type="Pfam" id="PF08281"/>
    </source>
</evidence>
<feature type="domain" description="RNA polymerase sigma-70 region 2" evidence="7">
    <location>
        <begin position="10"/>
        <end position="75"/>
    </location>
</feature>
<dbReference type="InterPro" id="IPR013325">
    <property type="entry name" value="RNA_pol_sigma_r2"/>
</dbReference>
<evidence type="ECO:0000256" key="1">
    <source>
        <dbReference type="ARBA" id="ARBA00010641"/>
    </source>
</evidence>
<keyword evidence="4" id="KW-0238">DNA-binding</keyword>
<dbReference type="InterPro" id="IPR036388">
    <property type="entry name" value="WH-like_DNA-bd_sf"/>
</dbReference>
<dbReference type="NCBIfam" id="TIGR02937">
    <property type="entry name" value="sigma70-ECF"/>
    <property type="match status" value="1"/>
</dbReference>
<evidence type="ECO:0000256" key="5">
    <source>
        <dbReference type="ARBA" id="ARBA00023163"/>
    </source>
</evidence>
<name>A0A8J4DGW4_9ACTN</name>
<gene>
    <name evidence="9" type="primary">rpoE_3</name>
    <name evidence="9" type="ORF">Sya03_04760</name>
</gene>
<sequence>MTEERFREFFAAHFADVWRFARRRTESDAEADDIAAEAFAVAWRRRADVPADAARLWLFGVARHVLANHRRQAERGRRLHLRLATVDAPAAAYADVPPSEQAVWAALAALADDDRELLLLRAWDGLAVADIAVVLGITAANVSSRLHKAKARLRRELDRRDPGPGGQVPDASHARKEQRP</sequence>
<dbReference type="Gene3D" id="1.10.10.10">
    <property type="entry name" value="Winged helix-like DNA-binding domain superfamily/Winged helix DNA-binding domain"/>
    <property type="match status" value="1"/>
</dbReference>
<dbReference type="InterPro" id="IPR007627">
    <property type="entry name" value="RNA_pol_sigma70_r2"/>
</dbReference>
<feature type="region of interest" description="Disordered" evidence="6">
    <location>
        <begin position="152"/>
        <end position="180"/>
    </location>
</feature>
<evidence type="ECO:0000256" key="6">
    <source>
        <dbReference type="SAM" id="MobiDB-lite"/>
    </source>
</evidence>
<comment type="similarity">
    <text evidence="1">Belongs to the sigma-70 factor family. ECF subfamily.</text>
</comment>
<dbReference type="InterPro" id="IPR014284">
    <property type="entry name" value="RNA_pol_sigma-70_dom"/>
</dbReference>
<evidence type="ECO:0000259" key="7">
    <source>
        <dbReference type="Pfam" id="PF04542"/>
    </source>
</evidence>
<protein>
    <submittedName>
        <fullName evidence="9">DNA-directed RNA polymerase sigma-70 factor</fullName>
    </submittedName>
</protein>
<accession>A0A8J4DGW4</accession>
<dbReference type="GO" id="GO:0006352">
    <property type="term" value="P:DNA-templated transcription initiation"/>
    <property type="evidence" value="ECO:0007669"/>
    <property type="project" value="InterPro"/>
</dbReference>
<keyword evidence="3" id="KW-0731">Sigma factor</keyword>
<evidence type="ECO:0000256" key="2">
    <source>
        <dbReference type="ARBA" id="ARBA00023015"/>
    </source>
</evidence>
<dbReference type="Gene3D" id="1.10.1740.10">
    <property type="match status" value="1"/>
</dbReference>
<dbReference type="PANTHER" id="PTHR43133">
    <property type="entry name" value="RNA POLYMERASE ECF-TYPE SIGMA FACTO"/>
    <property type="match status" value="1"/>
</dbReference>
<reference evidence="9" key="1">
    <citation type="submission" date="2021-01" db="EMBL/GenBank/DDBJ databases">
        <title>Whole genome shotgun sequence of Spirilliplanes yamanashiensis NBRC 15828.</title>
        <authorList>
            <person name="Komaki H."/>
            <person name="Tamura T."/>
        </authorList>
    </citation>
    <scope>NUCLEOTIDE SEQUENCE</scope>
    <source>
        <strain evidence="9">NBRC 15828</strain>
    </source>
</reference>
<keyword evidence="2" id="KW-0805">Transcription regulation</keyword>
<dbReference type="GO" id="GO:0000428">
    <property type="term" value="C:DNA-directed RNA polymerase complex"/>
    <property type="evidence" value="ECO:0007669"/>
    <property type="project" value="UniProtKB-KW"/>
</dbReference>
<dbReference type="SUPFAM" id="SSF88946">
    <property type="entry name" value="Sigma2 domain of RNA polymerase sigma factors"/>
    <property type="match status" value="1"/>
</dbReference>
<dbReference type="InterPro" id="IPR013324">
    <property type="entry name" value="RNA_pol_sigma_r3/r4-like"/>
</dbReference>
<organism evidence="9 10">
    <name type="scientific">Spirilliplanes yamanashiensis</name>
    <dbReference type="NCBI Taxonomy" id="42233"/>
    <lineage>
        <taxon>Bacteria</taxon>
        <taxon>Bacillati</taxon>
        <taxon>Actinomycetota</taxon>
        <taxon>Actinomycetes</taxon>
        <taxon>Micromonosporales</taxon>
        <taxon>Micromonosporaceae</taxon>
        <taxon>Spirilliplanes</taxon>
    </lineage>
</organism>
<dbReference type="Pfam" id="PF08281">
    <property type="entry name" value="Sigma70_r4_2"/>
    <property type="match status" value="1"/>
</dbReference>
<proteinExistence type="inferred from homology"/>
<dbReference type="Proteomes" id="UP000652013">
    <property type="component" value="Unassembled WGS sequence"/>
</dbReference>
<evidence type="ECO:0000313" key="10">
    <source>
        <dbReference type="Proteomes" id="UP000652013"/>
    </source>
</evidence>
<dbReference type="SUPFAM" id="SSF88659">
    <property type="entry name" value="Sigma3 and sigma4 domains of RNA polymerase sigma factors"/>
    <property type="match status" value="1"/>
</dbReference>
<dbReference type="RefSeq" id="WP_203936462.1">
    <property type="nucleotide sequence ID" value="NZ_BAAAGJ010000005.1"/>
</dbReference>
<dbReference type="GO" id="GO:0003677">
    <property type="term" value="F:DNA binding"/>
    <property type="evidence" value="ECO:0007669"/>
    <property type="project" value="UniProtKB-KW"/>
</dbReference>
<keyword evidence="9" id="KW-0240">DNA-directed RNA polymerase</keyword>
<evidence type="ECO:0000256" key="4">
    <source>
        <dbReference type="ARBA" id="ARBA00023125"/>
    </source>
</evidence>
<dbReference type="EMBL" id="BOOY01000003">
    <property type="protein sequence ID" value="GIJ01124.1"/>
    <property type="molecule type" value="Genomic_DNA"/>
</dbReference>
<dbReference type="InterPro" id="IPR039425">
    <property type="entry name" value="RNA_pol_sigma-70-like"/>
</dbReference>
<keyword evidence="10" id="KW-1185">Reference proteome</keyword>
<dbReference type="GO" id="GO:0016987">
    <property type="term" value="F:sigma factor activity"/>
    <property type="evidence" value="ECO:0007669"/>
    <property type="project" value="UniProtKB-KW"/>
</dbReference>
<dbReference type="InterPro" id="IPR013249">
    <property type="entry name" value="RNA_pol_sigma70_r4_t2"/>
</dbReference>
<dbReference type="AlphaFoldDB" id="A0A8J4DGW4"/>
<evidence type="ECO:0000313" key="9">
    <source>
        <dbReference type="EMBL" id="GIJ01124.1"/>
    </source>
</evidence>
<feature type="domain" description="RNA polymerase sigma factor 70 region 4 type 2" evidence="8">
    <location>
        <begin position="101"/>
        <end position="153"/>
    </location>
</feature>
<keyword evidence="5" id="KW-0804">Transcription</keyword>